<evidence type="ECO:0000256" key="2">
    <source>
        <dbReference type="ARBA" id="ARBA00023012"/>
    </source>
</evidence>
<keyword evidence="12" id="KW-1185">Reference proteome</keyword>
<feature type="modified residue" description="4-aspartylphosphate" evidence="7">
    <location>
        <position position="52"/>
    </location>
</feature>
<evidence type="ECO:0000256" key="3">
    <source>
        <dbReference type="ARBA" id="ARBA00023015"/>
    </source>
</evidence>
<protein>
    <submittedName>
        <fullName evidence="11">Alkaline phosphatase synthesis transcriptional regulatory protein PhoP</fullName>
    </submittedName>
</protein>
<dbReference type="InterPro" id="IPR039420">
    <property type="entry name" value="WalR-like"/>
</dbReference>
<dbReference type="SUPFAM" id="SSF46894">
    <property type="entry name" value="C-terminal effector domain of the bipartite response regulators"/>
    <property type="match status" value="1"/>
</dbReference>
<comment type="caution">
    <text evidence="11">The sequence shown here is derived from an EMBL/GenBank/DDBJ whole genome shotgun (WGS) entry which is preliminary data.</text>
</comment>
<feature type="domain" description="OmpR/PhoB-type" evidence="10">
    <location>
        <begin position="133"/>
        <end position="234"/>
    </location>
</feature>
<keyword evidence="1 7" id="KW-0597">Phosphoprotein</keyword>
<dbReference type="PATRIC" id="fig|1122148.6.peg.128"/>
<evidence type="ECO:0000259" key="10">
    <source>
        <dbReference type="PROSITE" id="PS51755"/>
    </source>
</evidence>
<keyword evidence="2" id="KW-0902">Two-component regulatory system</keyword>
<keyword evidence="5" id="KW-0010">Activator</keyword>
<dbReference type="PROSITE" id="PS51755">
    <property type="entry name" value="OMPR_PHOB"/>
    <property type="match status" value="1"/>
</dbReference>
<evidence type="ECO:0000256" key="6">
    <source>
        <dbReference type="ARBA" id="ARBA00023163"/>
    </source>
</evidence>
<dbReference type="FunFam" id="1.10.10.10:FF:000018">
    <property type="entry name" value="DNA-binding response regulator ResD"/>
    <property type="match status" value="1"/>
</dbReference>
<reference evidence="11 12" key="1">
    <citation type="journal article" date="2015" name="Genome Announc.">
        <title>Expanding the biotechnology potential of lactobacilli through comparative genomics of 213 strains and associated genera.</title>
        <authorList>
            <person name="Sun Z."/>
            <person name="Harris H.M."/>
            <person name="McCann A."/>
            <person name="Guo C."/>
            <person name="Argimon S."/>
            <person name="Zhang W."/>
            <person name="Yang X."/>
            <person name="Jeffery I.B."/>
            <person name="Cooney J.C."/>
            <person name="Kagawa T.F."/>
            <person name="Liu W."/>
            <person name="Song Y."/>
            <person name="Salvetti E."/>
            <person name="Wrobel A."/>
            <person name="Rasinkangas P."/>
            <person name="Parkhill J."/>
            <person name="Rea M.C."/>
            <person name="O'Sullivan O."/>
            <person name="Ritari J."/>
            <person name="Douillard F.P."/>
            <person name="Paul Ross R."/>
            <person name="Yang R."/>
            <person name="Briner A.E."/>
            <person name="Felis G.E."/>
            <person name="de Vos W.M."/>
            <person name="Barrangou R."/>
            <person name="Klaenhammer T.R."/>
            <person name="Caufield P.W."/>
            <person name="Cui Y."/>
            <person name="Zhang H."/>
            <person name="O'Toole P.W."/>
        </authorList>
    </citation>
    <scope>NUCLEOTIDE SEQUENCE [LARGE SCALE GENOMIC DNA]</scope>
    <source>
        <strain evidence="11 12">DSM 20690</strain>
    </source>
</reference>
<evidence type="ECO:0000256" key="1">
    <source>
        <dbReference type="ARBA" id="ARBA00022553"/>
    </source>
</evidence>
<dbReference type="SUPFAM" id="SSF52172">
    <property type="entry name" value="CheY-like"/>
    <property type="match status" value="1"/>
</dbReference>
<keyword evidence="4 8" id="KW-0238">DNA-binding</keyword>
<evidence type="ECO:0000256" key="4">
    <source>
        <dbReference type="ARBA" id="ARBA00023125"/>
    </source>
</evidence>
<dbReference type="CDD" id="cd00383">
    <property type="entry name" value="trans_reg_C"/>
    <property type="match status" value="1"/>
</dbReference>
<dbReference type="InterPro" id="IPR016032">
    <property type="entry name" value="Sig_transdc_resp-reg_C-effctor"/>
</dbReference>
<keyword evidence="6" id="KW-0804">Transcription</keyword>
<dbReference type="Gene3D" id="1.10.10.10">
    <property type="entry name" value="Winged helix-like DNA-binding domain superfamily/Winged helix DNA-binding domain"/>
    <property type="match status" value="1"/>
</dbReference>
<dbReference type="InterPro" id="IPR011006">
    <property type="entry name" value="CheY-like_superfamily"/>
</dbReference>
<feature type="domain" description="Response regulatory" evidence="9">
    <location>
        <begin position="3"/>
        <end position="115"/>
    </location>
</feature>
<keyword evidence="3" id="KW-0805">Transcription regulation</keyword>
<dbReference type="InterPro" id="IPR001789">
    <property type="entry name" value="Sig_transdc_resp-reg_receiver"/>
</dbReference>
<feature type="DNA-binding region" description="OmpR/PhoB-type" evidence="8">
    <location>
        <begin position="133"/>
        <end position="234"/>
    </location>
</feature>
<accession>A0A0R2JXW5</accession>
<evidence type="ECO:0000256" key="5">
    <source>
        <dbReference type="ARBA" id="ARBA00023159"/>
    </source>
</evidence>
<evidence type="ECO:0000259" key="9">
    <source>
        <dbReference type="PROSITE" id="PS50110"/>
    </source>
</evidence>
<evidence type="ECO:0000256" key="8">
    <source>
        <dbReference type="PROSITE-ProRule" id="PRU01091"/>
    </source>
</evidence>
<dbReference type="PANTHER" id="PTHR48111">
    <property type="entry name" value="REGULATOR OF RPOS"/>
    <property type="match status" value="1"/>
</dbReference>
<dbReference type="PROSITE" id="PS50110">
    <property type="entry name" value="RESPONSE_REGULATORY"/>
    <property type="match status" value="1"/>
</dbReference>
<dbReference type="GO" id="GO:0000156">
    <property type="term" value="F:phosphorelay response regulator activity"/>
    <property type="evidence" value="ECO:0007669"/>
    <property type="project" value="TreeGrafter"/>
</dbReference>
<dbReference type="EMBL" id="JQBT01000012">
    <property type="protein sequence ID" value="KRN80005.1"/>
    <property type="molecule type" value="Genomic_DNA"/>
</dbReference>
<dbReference type="GO" id="GO:0005829">
    <property type="term" value="C:cytosol"/>
    <property type="evidence" value="ECO:0007669"/>
    <property type="project" value="TreeGrafter"/>
</dbReference>
<evidence type="ECO:0000313" key="12">
    <source>
        <dbReference type="Proteomes" id="UP000051565"/>
    </source>
</evidence>
<proteinExistence type="predicted"/>
<dbReference type="STRING" id="53444.AYR59_00655"/>
<dbReference type="InterPro" id="IPR036388">
    <property type="entry name" value="WH-like_DNA-bd_sf"/>
</dbReference>
<evidence type="ECO:0000256" key="7">
    <source>
        <dbReference type="PROSITE-ProRule" id="PRU00169"/>
    </source>
</evidence>
<sequence length="239" mass="28116">MQHVTLVTSHLRLAIDFSQTFNEQEYFVDTLDSMKHFKTVMLQKKSVGIFWDLTTFPYADYQAELTKIRNTYQIPILMLDNDKNNVLQVLQAGFDDYLIKPYSYLELIARLEQKQKLYQQLVVPENAPKLPTQPKIIIDDVVIDQQKYKAFKNHKDLGLTPKELKLLLYLIKHDSQVLSRQQLLEGVWGDYYDISQTTRMVDIHISHLRDKIEKDPKKPTIIKTVRGFGYQFIGDYITK</sequence>
<dbReference type="GO" id="GO:0006355">
    <property type="term" value="P:regulation of DNA-templated transcription"/>
    <property type="evidence" value="ECO:0007669"/>
    <property type="project" value="InterPro"/>
</dbReference>
<organism evidence="11 12">
    <name type="scientific">Fructilactobacillus lindneri DSM 20690 = JCM 11027</name>
    <dbReference type="NCBI Taxonomy" id="1122148"/>
    <lineage>
        <taxon>Bacteria</taxon>
        <taxon>Bacillati</taxon>
        <taxon>Bacillota</taxon>
        <taxon>Bacilli</taxon>
        <taxon>Lactobacillales</taxon>
        <taxon>Lactobacillaceae</taxon>
        <taxon>Fructilactobacillus</taxon>
    </lineage>
</organism>
<evidence type="ECO:0000313" key="11">
    <source>
        <dbReference type="EMBL" id="KRN80005.1"/>
    </source>
</evidence>
<dbReference type="Pfam" id="PF00486">
    <property type="entry name" value="Trans_reg_C"/>
    <property type="match status" value="1"/>
</dbReference>
<dbReference type="AlphaFoldDB" id="A0A0R2JXW5"/>
<dbReference type="GO" id="GO:0032993">
    <property type="term" value="C:protein-DNA complex"/>
    <property type="evidence" value="ECO:0007669"/>
    <property type="project" value="TreeGrafter"/>
</dbReference>
<dbReference type="GO" id="GO:0000976">
    <property type="term" value="F:transcription cis-regulatory region binding"/>
    <property type="evidence" value="ECO:0007669"/>
    <property type="project" value="TreeGrafter"/>
</dbReference>
<name>A0A0R2JXW5_9LACO</name>
<dbReference type="InterPro" id="IPR001867">
    <property type="entry name" value="OmpR/PhoB-type_DNA-bd"/>
</dbReference>
<dbReference type="GeneID" id="61249390"/>
<dbReference type="Gene3D" id="3.40.50.2300">
    <property type="match status" value="1"/>
</dbReference>
<dbReference type="Proteomes" id="UP000051565">
    <property type="component" value="Unassembled WGS sequence"/>
</dbReference>
<dbReference type="PANTHER" id="PTHR48111:SF73">
    <property type="entry name" value="ALKALINE PHOSPHATASE SYNTHESIS TRANSCRIPTIONAL REGULATORY PROTEIN PHOP"/>
    <property type="match status" value="1"/>
</dbReference>
<dbReference type="RefSeq" id="WP_054646787.1">
    <property type="nucleotide sequence ID" value="NZ_FUXS01000004.1"/>
</dbReference>
<dbReference type="SMART" id="SM00862">
    <property type="entry name" value="Trans_reg_C"/>
    <property type="match status" value="1"/>
</dbReference>
<gene>
    <name evidence="11" type="ORF">IV52_GL000122</name>
</gene>